<dbReference type="EMBL" id="MU863897">
    <property type="protein sequence ID" value="KAK4202520.1"/>
    <property type="molecule type" value="Genomic_DNA"/>
</dbReference>
<dbReference type="GO" id="GO:0008061">
    <property type="term" value="F:chitin binding"/>
    <property type="evidence" value="ECO:0007669"/>
    <property type="project" value="InterPro"/>
</dbReference>
<dbReference type="Proteomes" id="UP001303160">
    <property type="component" value="Unassembled WGS sequence"/>
</dbReference>
<organism evidence="4 5">
    <name type="scientific">Triangularia verruculosa</name>
    <dbReference type="NCBI Taxonomy" id="2587418"/>
    <lineage>
        <taxon>Eukaryota</taxon>
        <taxon>Fungi</taxon>
        <taxon>Dikarya</taxon>
        <taxon>Ascomycota</taxon>
        <taxon>Pezizomycotina</taxon>
        <taxon>Sordariomycetes</taxon>
        <taxon>Sordariomycetidae</taxon>
        <taxon>Sordariales</taxon>
        <taxon>Podosporaceae</taxon>
        <taxon>Triangularia</taxon>
    </lineage>
</organism>
<dbReference type="GO" id="GO:0006032">
    <property type="term" value="P:chitin catabolic process"/>
    <property type="evidence" value="ECO:0007669"/>
    <property type="project" value="TreeGrafter"/>
</dbReference>
<dbReference type="GO" id="GO:0008843">
    <property type="term" value="F:endochitinase activity"/>
    <property type="evidence" value="ECO:0007669"/>
    <property type="project" value="UniProtKB-EC"/>
</dbReference>
<dbReference type="InterPro" id="IPR017853">
    <property type="entry name" value="GH"/>
</dbReference>
<keyword evidence="5" id="KW-1185">Reference proteome</keyword>
<dbReference type="Gene3D" id="3.10.50.10">
    <property type="match status" value="1"/>
</dbReference>
<sequence>MSSSRKARIANASNVMYTNAVYWPNQTLYKGDTPGALNYSCINRVYYAFANVTADGGVFLSDEWADARAPCDGVQGALGSLMHLKQRYPHLQVVLSIGGGASAETFPIVASNTILRDNFARSARGLVEASGLDGVDIVWEYPCTPQQGNDFLALMAAIRLHLPEDHYILTAALPAARSILQNIDHQHAAEYLDAINLIAYDFFGPWTPKGGHHAQLYSMAKDEESGAAGVQYLMASGVPASKILLGIPLFGRSFLNVTGPGHKNRGGGGQDGSFDYNQLPRKGTKEQVDKRAVAAQCVGGDGGFVTYDNPDTVKIKATFCKQKGLGGLFYWSAPSDSKDSKRSLITAGFRTLHSS</sequence>
<dbReference type="GO" id="GO:0005576">
    <property type="term" value="C:extracellular region"/>
    <property type="evidence" value="ECO:0007669"/>
    <property type="project" value="TreeGrafter"/>
</dbReference>
<dbReference type="SMART" id="SM00636">
    <property type="entry name" value="Glyco_18"/>
    <property type="match status" value="1"/>
</dbReference>
<dbReference type="PROSITE" id="PS51910">
    <property type="entry name" value="GH18_2"/>
    <property type="match status" value="1"/>
</dbReference>
<protein>
    <recommendedName>
        <fullName evidence="2">chitinase</fullName>
        <ecNumber evidence="2">3.2.1.14</ecNumber>
    </recommendedName>
</protein>
<reference evidence="4" key="2">
    <citation type="submission" date="2023-05" db="EMBL/GenBank/DDBJ databases">
        <authorList>
            <consortium name="Lawrence Berkeley National Laboratory"/>
            <person name="Steindorff A."/>
            <person name="Hensen N."/>
            <person name="Bonometti L."/>
            <person name="Westerberg I."/>
            <person name="Brannstrom I.O."/>
            <person name="Guillou S."/>
            <person name="Cros-Aarteil S."/>
            <person name="Calhoun S."/>
            <person name="Haridas S."/>
            <person name="Kuo A."/>
            <person name="Mondo S."/>
            <person name="Pangilinan J."/>
            <person name="Riley R."/>
            <person name="Labutti K."/>
            <person name="Andreopoulos B."/>
            <person name="Lipzen A."/>
            <person name="Chen C."/>
            <person name="Yanf M."/>
            <person name="Daum C."/>
            <person name="Ng V."/>
            <person name="Clum A."/>
            <person name="Ohm R."/>
            <person name="Martin F."/>
            <person name="Silar P."/>
            <person name="Natvig D."/>
            <person name="Lalanne C."/>
            <person name="Gautier V."/>
            <person name="Ament-Velasquez S.L."/>
            <person name="Kruys A."/>
            <person name="Hutchinson M.I."/>
            <person name="Powell A.J."/>
            <person name="Barry K."/>
            <person name="Miller A.N."/>
            <person name="Grigoriev I.V."/>
            <person name="Debuchy R."/>
            <person name="Gladieux P."/>
            <person name="Thoren M.H."/>
            <person name="Johannesson H."/>
        </authorList>
    </citation>
    <scope>NUCLEOTIDE SEQUENCE</scope>
    <source>
        <strain evidence="4">CBS 315.58</strain>
    </source>
</reference>
<dbReference type="AlphaFoldDB" id="A0AAN6XNM5"/>
<dbReference type="InterPro" id="IPR050314">
    <property type="entry name" value="Glycosyl_Hydrlase_18"/>
</dbReference>
<feature type="domain" description="GH18" evidence="3">
    <location>
        <begin position="17"/>
        <end position="355"/>
    </location>
</feature>
<evidence type="ECO:0000256" key="2">
    <source>
        <dbReference type="ARBA" id="ARBA00012729"/>
    </source>
</evidence>
<proteinExistence type="inferred from homology"/>
<evidence type="ECO:0000313" key="4">
    <source>
        <dbReference type="EMBL" id="KAK4202520.1"/>
    </source>
</evidence>
<reference evidence="4" key="1">
    <citation type="journal article" date="2023" name="Mol. Phylogenet. Evol.">
        <title>Genome-scale phylogeny and comparative genomics of the fungal order Sordariales.</title>
        <authorList>
            <person name="Hensen N."/>
            <person name="Bonometti L."/>
            <person name="Westerberg I."/>
            <person name="Brannstrom I.O."/>
            <person name="Guillou S."/>
            <person name="Cros-Aarteil S."/>
            <person name="Calhoun S."/>
            <person name="Haridas S."/>
            <person name="Kuo A."/>
            <person name="Mondo S."/>
            <person name="Pangilinan J."/>
            <person name="Riley R."/>
            <person name="LaButti K."/>
            <person name="Andreopoulos B."/>
            <person name="Lipzen A."/>
            <person name="Chen C."/>
            <person name="Yan M."/>
            <person name="Daum C."/>
            <person name="Ng V."/>
            <person name="Clum A."/>
            <person name="Steindorff A."/>
            <person name="Ohm R.A."/>
            <person name="Martin F."/>
            <person name="Silar P."/>
            <person name="Natvig D.O."/>
            <person name="Lalanne C."/>
            <person name="Gautier V."/>
            <person name="Ament-Velasquez S.L."/>
            <person name="Kruys A."/>
            <person name="Hutchinson M.I."/>
            <person name="Powell A.J."/>
            <person name="Barry K."/>
            <person name="Miller A.N."/>
            <person name="Grigoriev I.V."/>
            <person name="Debuchy R."/>
            <person name="Gladieux P."/>
            <person name="Hiltunen Thoren M."/>
            <person name="Johannesson H."/>
        </authorList>
    </citation>
    <scope>NUCLEOTIDE SEQUENCE</scope>
    <source>
        <strain evidence="4">CBS 315.58</strain>
    </source>
</reference>
<dbReference type="PANTHER" id="PTHR11177">
    <property type="entry name" value="CHITINASE"/>
    <property type="match status" value="1"/>
</dbReference>
<dbReference type="Gene3D" id="3.20.20.80">
    <property type="entry name" value="Glycosidases"/>
    <property type="match status" value="1"/>
</dbReference>
<dbReference type="InterPro" id="IPR029070">
    <property type="entry name" value="Chitinase_insertion_sf"/>
</dbReference>
<accession>A0AAN6XNM5</accession>
<dbReference type="FunFam" id="3.10.50.10:FF:000009">
    <property type="entry name" value="CTS2p putative chitinase"/>
    <property type="match status" value="1"/>
</dbReference>
<keyword evidence="4" id="KW-0378">Hydrolase</keyword>
<evidence type="ECO:0000256" key="1">
    <source>
        <dbReference type="ARBA" id="ARBA00008682"/>
    </source>
</evidence>
<dbReference type="EC" id="3.2.1.14" evidence="2"/>
<name>A0AAN6XNM5_9PEZI</name>
<gene>
    <name evidence="4" type="ORF">QBC40DRAFT_169092</name>
</gene>
<dbReference type="SUPFAM" id="SSF51445">
    <property type="entry name" value="(Trans)glycosidases"/>
    <property type="match status" value="1"/>
</dbReference>
<dbReference type="SUPFAM" id="SSF54556">
    <property type="entry name" value="Chitinase insertion domain"/>
    <property type="match status" value="1"/>
</dbReference>
<dbReference type="InterPro" id="IPR011583">
    <property type="entry name" value="Chitinase_II/V-like_cat"/>
</dbReference>
<dbReference type="InterPro" id="IPR001223">
    <property type="entry name" value="Glyco_hydro18_cat"/>
</dbReference>
<comment type="caution">
    <text evidence="4">The sequence shown here is derived from an EMBL/GenBank/DDBJ whole genome shotgun (WGS) entry which is preliminary data.</text>
</comment>
<dbReference type="GO" id="GO:0005975">
    <property type="term" value="P:carbohydrate metabolic process"/>
    <property type="evidence" value="ECO:0007669"/>
    <property type="project" value="InterPro"/>
</dbReference>
<evidence type="ECO:0000313" key="5">
    <source>
        <dbReference type="Proteomes" id="UP001303160"/>
    </source>
</evidence>
<comment type="similarity">
    <text evidence="1">Belongs to the glycosyl hydrolase 18 family. Chitinase class V subfamily.</text>
</comment>
<dbReference type="Pfam" id="PF00704">
    <property type="entry name" value="Glyco_hydro_18"/>
    <property type="match status" value="1"/>
</dbReference>
<dbReference type="PANTHER" id="PTHR11177:SF228">
    <property type="entry name" value="CHITINASE"/>
    <property type="match status" value="1"/>
</dbReference>
<evidence type="ECO:0000259" key="3">
    <source>
        <dbReference type="PROSITE" id="PS51910"/>
    </source>
</evidence>